<evidence type="ECO:0000256" key="4">
    <source>
        <dbReference type="ARBA" id="ARBA00012706"/>
    </source>
</evidence>
<keyword evidence="7 9" id="KW-0378">Hydrolase</keyword>
<protein>
    <recommendedName>
        <fullName evidence="4">mannan endo-1,4-beta-mannosidase</fullName>
        <ecNumber evidence="4">3.2.1.78</ecNumber>
    </recommendedName>
</protein>
<sequence>MVFPMSSWGCHDDGDIQWHHNHHPHNYHHHHQRLERENATGFVKTSGTKFALNGAPYTVVGSNSYWLSLFGFGAADVNTALNDIVNSGATTVRTMGFNEVTTPTGIYFHLWNGTTATVNTGADGLGYLDTVIAAAKAHGLRLIVVLTNNWSDFGGMDVYTQQILGPGQFHDVFFTNPTLIAAYKSYVQAVVTRYLNEPTIMAWELSNEPRCQGTNTHAQPSPTCNNTNHLVAIGDEGFLNVPGDFDYPYSGTIGIDFVANLAIASVTISRAVAHYFTIGQGQCLAPVVTCDQRIPFGVKAGNDCLCSFNTLT</sequence>
<evidence type="ECO:0000256" key="5">
    <source>
        <dbReference type="ARBA" id="ARBA00022525"/>
    </source>
</evidence>
<dbReference type="GO" id="GO:0016985">
    <property type="term" value="F:mannan endo-1,4-beta-mannosidase activity"/>
    <property type="evidence" value="ECO:0007669"/>
    <property type="project" value="UniProtKB-EC"/>
</dbReference>
<evidence type="ECO:0000256" key="8">
    <source>
        <dbReference type="ARBA" id="ARBA00023295"/>
    </source>
</evidence>
<evidence type="ECO:0000256" key="1">
    <source>
        <dbReference type="ARBA" id="ARBA00001678"/>
    </source>
</evidence>
<dbReference type="InterPro" id="IPR001547">
    <property type="entry name" value="Glyco_hydro_5"/>
</dbReference>
<evidence type="ECO:0000256" key="6">
    <source>
        <dbReference type="ARBA" id="ARBA00022729"/>
    </source>
</evidence>
<dbReference type="GO" id="GO:0046355">
    <property type="term" value="P:mannan catabolic process"/>
    <property type="evidence" value="ECO:0007669"/>
    <property type="project" value="UniProtKB-ARBA"/>
</dbReference>
<evidence type="ECO:0000313" key="12">
    <source>
        <dbReference type="Proteomes" id="UP001221142"/>
    </source>
</evidence>
<evidence type="ECO:0000256" key="7">
    <source>
        <dbReference type="ARBA" id="ARBA00022801"/>
    </source>
</evidence>
<gene>
    <name evidence="11" type="ORF">FB45DRAFT_1059809</name>
</gene>
<evidence type="ECO:0000313" key="11">
    <source>
        <dbReference type="EMBL" id="KAJ7626924.1"/>
    </source>
</evidence>
<dbReference type="AlphaFoldDB" id="A0AAD7BPC3"/>
<dbReference type="Proteomes" id="UP001221142">
    <property type="component" value="Unassembled WGS sequence"/>
</dbReference>
<comment type="subcellular location">
    <subcellularLocation>
        <location evidence="2">Secreted</location>
    </subcellularLocation>
</comment>
<dbReference type="PANTHER" id="PTHR31451">
    <property type="match status" value="1"/>
</dbReference>
<proteinExistence type="inferred from homology"/>
<evidence type="ECO:0000259" key="10">
    <source>
        <dbReference type="Pfam" id="PF00150"/>
    </source>
</evidence>
<dbReference type="Pfam" id="PF00150">
    <property type="entry name" value="Cellulase"/>
    <property type="match status" value="1"/>
</dbReference>
<keyword evidence="5" id="KW-0964">Secreted</keyword>
<comment type="catalytic activity">
    <reaction evidence="1">
        <text>Random hydrolysis of (1-&gt;4)-beta-D-mannosidic linkages in mannans, galactomannans and glucomannans.</text>
        <dbReference type="EC" id="3.2.1.78"/>
    </reaction>
</comment>
<accession>A0AAD7BPC3</accession>
<keyword evidence="8 9" id="KW-0326">Glycosidase</keyword>
<dbReference type="InterPro" id="IPR045053">
    <property type="entry name" value="MAN-like"/>
</dbReference>
<keyword evidence="6" id="KW-0732">Signal</keyword>
<dbReference type="EC" id="3.2.1.78" evidence="4"/>
<dbReference type="EMBL" id="JARKIF010000011">
    <property type="protein sequence ID" value="KAJ7626924.1"/>
    <property type="molecule type" value="Genomic_DNA"/>
</dbReference>
<dbReference type="Gene3D" id="3.20.20.80">
    <property type="entry name" value="Glycosidases"/>
    <property type="match status" value="1"/>
</dbReference>
<evidence type="ECO:0000256" key="2">
    <source>
        <dbReference type="ARBA" id="ARBA00004613"/>
    </source>
</evidence>
<evidence type="ECO:0000256" key="9">
    <source>
        <dbReference type="RuleBase" id="RU361153"/>
    </source>
</evidence>
<dbReference type="SUPFAM" id="SSF51445">
    <property type="entry name" value="(Trans)glycosidases"/>
    <property type="match status" value="1"/>
</dbReference>
<organism evidence="11 12">
    <name type="scientific">Roridomyces roridus</name>
    <dbReference type="NCBI Taxonomy" id="1738132"/>
    <lineage>
        <taxon>Eukaryota</taxon>
        <taxon>Fungi</taxon>
        <taxon>Dikarya</taxon>
        <taxon>Basidiomycota</taxon>
        <taxon>Agaricomycotina</taxon>
        <taxon>Agaricomycetes</taxon>
        <taxon>Agaricomycetidae</taxon>
        <taxon>Agaricales</taxon>
        <taxon>Marasmiineae</taxon>
        <taxon>Mycenaceae</taxon>
        <taxon>Roridomyces</taxon>
    </lineage>
</organism>
<dbReference type="InterPro" id="IPR017853">
    <property type="entry name" value="GH"/>
</dbReference>
<keyword evidence="12" id="KW-1185">Reference proteome</keyword>
<dbReference type="PANTHER" id="PTHR31451:SF39">
    <property type="entry name" value="MANNAN ENDO-1,4-BETA-MANNOSIDASE 1"/>
    <property type="match status" value="1"/>
</dbReference>
<evidence type="ECO:0000256" key="3">
    <source>
        <dbReference type="ARBA" id="ARBA00005641"/>
    </source>
</evidence>
<feature type="domain" description="Glycoside hydrolase family 5" evidence="10">
    <location>
        <begin position="70"/>
        <end position="217"/>
    </location>
</feature>
<comment type="caution">
    <text evidence="11">The sequence shown here is derived from an EMBL/GenBank/DDBJ whole genome shotgun (WGS) entry which is preliminary data.</text>
</comment>
<name>A0AAD7BPC3_9AGAR</name>
<reference evidence="11" key="1">
    <citation type="submission" date="2023-03" db="EMBL/GenBank/DDBJ databases">
        <title>Massive genome expansion in bonnet fungi (Mycena s.s.) driven by repeated elements and novel gene families across ecological guilds.</title>
        <authorList>
            <consortium name="Lawrence Berkeley National Laboratory"/>
            <person name="Harder C.B."/>
            <person name="Miyauchi S."/>
            <person name="Viragh M."/>
            <person name="Kuo A."/>
            <person name="Thoen E."/>
            <person name="Andreopoulos B."/>
            <person name="Lu D."/>
            <person name="Skrede I."/>
            <person name="Drula E."/>
            <person name="Henrissat B."/>
            <person name="Morin E."/>
            <person name="Kohler A."/>
            <person name="Barry K."/>
            <person name="LaButti K."/>
            <person name="Morin E."/>
            <person name="Salamov A."/>
            <person name="Lipzen A."/>
            <person name="Mereny Z."/>
            <person name="Hegedus B."/>
            <person name="Baldrian P."/>
            <person name="Stursova M."/>
            <person name="Weitz H."/>
            <person name="Taylor A."/>
            <person name="Grigoriev I.V."/>
            <person name="Nagy L.G."/>
            <person name="Martin F."/>
            <person name="Kauserud H."/>
        </authorList>
    </citation>
    <scope>NUCLEOTIDE SEQUENCE</scope>
    <source>
        <strain evidence="11">9284</strain>
    </source>
</reference>
<dbReference type="GO" id="GO:0005576">
    <property type="term" value="C:extracellular region"/>
    <property type="evidence" value="ECO:0007669"/>
    <property type="project" value="UniProtKB-SubCell"/>
</dbReference>
<comment type="similarity">
    <text evidence="3 9">Belongs to the glycosyl hydrolase 5 (cellulase A) family.</text>
</comment>